<proteinExistence type="predicted"/>
<gene>
    <name evidence="1" type="ORF">DCAR_0105141</name>
</gene>
<reference evidence="1" key="2">
    <citation type="submission" date="2022-03" db="EMBL/GenBank/DDBJ databases">
        <title>Draft title - Genomic analysis of global carrot germplasm unveils the trajectory of domestication and the origin of high carotenoid orange carrot.</title>
        <authorList>
            <person name="Iorizzo M."/>
            <person name="Ellison S."/>
            <person name="Senalik D."/>
            <person name="Macko-Podgorni A."/>
            <person name="Grzebelus D."/>
            <person name="Bostan H."/>
            <person name="Rolling W."/>
            <person name="Curaba J."/>
            <person name="Simon P."/>
        </authorList>
    </citation>
    <scope>NUCLEOTIDE SEQUENCE</scope>
    <source>
        <tissue evidence="1">Leaf</tissue>
    </source>
</reference>
<protein>
    <submittedName>
        <fullName evidence="1">Uncharacterized protein</fullName>
    </submittedName>
</protein>
<reference evidence="1" key="1">
    <citation type="journal article" date="2016" name="Nat. Genet.">
        <title>A high-quality carrot genome assembly provides new insights into carotenoid accumulation and asterid genome evolution.</title>
        <authorList>
            <person name="Iorizzo M."/>
            <person name="Ellison S."/>
            <person name="Senalik D."/>
            <person name="Zeng P."/>
            <person name="Satapoomin P."/>
            <person name="Huang J."/>
            <person name="Bowman M."/>
            <person name="Iovene M."/>
            <person name="Sanseverino W."/>
            <person name="Cavagnaro P."/>
            <person name="Yildiz M."/>
            <person name="Macko-Podgorni A."/>
            <person name="Moranska E."/>
            <person name="Grzebelus E."/>
            <person name="Grzebelus D."/>
            <person name="Ashrafi H."/>
            <person name="Zheng Z."/>
            <person name="Cheng S."/>
            <person name="Spooner D."/>
            <person name="Van Deynze A."/>
            <person name="Simon P."/>
        </authorList>
    </citation>
    <scope>NUCLEOTIDE SEQUENCE</scope>
    <source>
        <tissue evidence="1">Leaf</tissue>
    </source>
</reference>
<evidence type="ECO:0000313" key="1">
    <source>
        <dbReference type="EMBL" id="WOG85948.1"/>
    </source>
</evidence>
<sequence>MEAVVLNDPYERANMRYLLKMRNIMNIFNVNAGAEAQEIANLMQQKANIGFQTLQLMFADTPGHFAVLSDLNSLLAQVKNRLAELNRRRAYREHAMGRVQANFQNHLIDASFLEVDNWGTATYAVHLRDAYGWMGSVCISDDLPVETRNMLIHLLANANLLIYVVTGEGANTLLTPAHQFPFPN</sequence>
<dbReference type="Gramene" id="KZN12068">
    <property type="protein sequence ID" value="KZN12068"/>
    <property type="gene ID" value="DCAR_004724"/>
</dbReference>
<evidence type="ECO:0000313" key="2">
    <source>
        <dbReference type="Proteomes" id="UP000077755"/>
    </source>
</evidence>
<keyword evidence="2" id="KW-1185">Reference proteome</keyword>
<dbReference type="AlphaFoldDB" id="A0A166JE62"/>
<organism evidence="1 2">
    <name type="scientific">Daucus carota subsp. sativus</name>
    <name type="common">Carrot</name>
    <dbReference type="NCBI Taxonomy" id="79200"/>
    <lineage>
        <taxon>Eukaryota</taxon>
        <taxon>Viridiplantae</taxon>
        <taxon>Streptophyta</taxon>
        <taxon>Embryophyta</taxon>
        <taxon>Tracheophyta</taxon>
        <taxon>Spermatophyta</taxon>
        <taxon>Magnoliopsida</taxon>
        <taxon>eudicotyledons</taxon>
        <taxon>Gunneridae</taxon>
        <taxon>Pentapetalae</taxon>
        <taxon>asterids</taxon>
        <taxon>campanulids</taxon>
        <taxon>Apiales</taxon>
        <taxon>Apiaceae</taxon>
        <taxon>Apioideae</taxon>
        <taxon>Scandiceae</taxon>
        <taxon>Daucinae</taxon>
        <taxon>Daucus</taxon>
        <taxon>Daucus sect. Daucus</taxon>
    </lineage>
</organism>
<dbReference type="EMBL" id="CP093343">
    <property type="protein sequence ID" value="WOG85948.1"/>
    <property type="molecule type" value="Genomic_DNA"/>
</dbReference>
<accession>A0A166JE62</accession>
<dbReference type="Proteomes" id="UP000077755">
    <property type="component" value="Chromosome 1"/>
</dbReference>
<name>A0A166JE62_DAUCS</name>